<reference evidence="15" key="1">
    <citation type="submission" date="2025-08" db="UniProtKB">
        <authorList>
            <consortium name="RefSeq"/>
        </authorList>
    </citation>
    <scope>IDENTIFICATION</scope>
    <source>
        <tissue evidence="15">Blood</tissue>
    </source>
</reference>
<keyword evidence="8" id="KW-0539">Nucleus</keyword>
<evidence type="ECO:0000256" key="10">
    <source>
        <dbReference type="ARBA" id="ARBA00042731"/>
    </source>
</evidence>
<dbReference type="PANTHER" id="PTHR10825:SF21">
    <property type="entry name" value="POLYCOMB COMPLEX PROTEIN BMI-1"/>
    <property type="match status" value="1"/>
</dbReference>
<dbReference type="SUPFAM" id="SSF57850">
    <property type="entry name" value="RING/U-box"/>
    <property type="match status" value="1"/>
</dbReference>
<protein>
    <recommendedName>
        <fullName evidence="9">Polycomb complex protein BMI-1</fullName>
    </recommendedName>
    <alternativeName>
        <fullName evidence="10">Polycomb group RING finger protein 4</fullName>
    </alternativeName>
</protein>
<evidence type="ECO:0000256" key="11">
    <source>
        <dbReference type="ARBA" id="ARBA00045235"/>
    </source>
</evidence>
<evidence type="ECO:0000256" key="13">
    <source>
        <dbReference type="SAM" id="MobiDB-lite"/>
    </source>
</evidence>
<name>A0A9W3FUV0_CAMBA</name>
<evidence type="ECO:0000256" key="5">
    <source>
        <dbReference type="ARBA" id="ARBA00022833"/>
    </source>
</evidence>
<evidence type="ECO:0000256" key="4">
    <source>
        <dbReference type="ARBA" id="ARBA00022771"/>
    </source>
</evidence>
<dbReference type="AlphaFoldDB" id="A0A9W3FUV0"/>
<dbReference type="InterPro" id="IPR001841">
    <property type="entry name" value="Znf_RING"/>
</dbReference>
<evidence type="ECO:0000256" key="7">
    <source>
        <dbReference type="ARBA" id="ARBA00023163"/>
    </source>
</evidence>
<evidence type="ECO:0000256" key="1">
    <source>
        <dbReference type="ARBA" id="ARBA00004123"/>
    </source>
</evidence>
<dbReference type="SMART" id="SM00184">
    <property type="entry name" value="RING"/>
    <property type="match status" value="1"/>
</dbReference>
<dbReference type="PANTHER" id="PTHR10825">
    <property type="entry name" value="RING FINGER DOMAIN-CONTAINING, POLYCOMB GROUP COMPONENT"/>
    <property type="match status" value="1"/>
</dbReference>
<dbReference type="Pfam" id="PF13923">
    <property type="entry name" value="zf-C3HC4_2"/>
    <property type="match status" value="1"/>
</dbReference>
<evidence type="ECO:0000256" key="8">
    <source>
        <dbReference type="ARBA" id="ARBA00023242"/>
    </source>
</evidence>
<organism evidence="15">
    <name type="scientific">Camelus bactrianus</name>
    <name type="common">Bactrian camel</name>
    <dbReference type="NCBI Taxonomy" id="9837"/>
    <lineage>
        <taxon>Eukaryota</taxon>
        <taxon>Metazoa</taxon>
        <taxon>Chordata</taxon>
        <taxon>Craniata</taxon>
        <taxon>Vertebrata</taxon>
        <taxon>Euteleostomi</taxon>
        <taxon>Mammalia</taxon>
        <taxon>Eutheria</taxon>
        <taxon>Laurasiatheria</taxon>
        <taxon>Artiodactyla</taxon>
        <taxon>Tylopoda</taxon>
        <taxon>Camelidae</taxon>
        <taxon>Camelus</taxon>
    </lineage>
</organism>
<dbReference type="Gene3D" id="3.30.40.10">
    <property type="entry name" value="Zinc/RING finger domain, C3HC4 (zinc finger)"/>
    <property type="match status" value="1"/>
</dbReference>
<evidence type="ECO:0000313" key="15">
    <source>
        <dbReference type="RefSeq" id="XP_045367151.1"/>
    </source>
</evidence>
<evidence type="ECO:0000259" key="14">
    <source>
        <dbReference type="PROSITE" id="PS50089"/>
    </source>
</evidence>
<keyword evidence="2" id="KW-0678">Repressor</keyword>
<dbReference type="GO" id="GO:0035102">
    <property type="term" value="C:PRC1 complex"/>
    <property type="evidence" value="ECO:0007669"/>
    <property type="project" value="TreeGrafter"/>
</dbReference>
<accession>A0A9W3FUV0</accession>
<dbReference type="PROSITE" id="PS00518">
    <property type="entry name" value="ZF_RING_1"/>
    <property type="match status" value="1"/>
</dbReference>
<feature type="region of interest" description="Disordered" evidence="13">
    <location>
        <begin position="1"/>
        <end position="22"/>
    </location>
</feature>
<evidence type="ECO:0000256" key="6">
    <source>
        <dbReference type="ARBA" id="ARBA00023015"/>
    </source>
</evidence>
<keyword evidence="4 12" id="KW-0863">Zinc-finger</keyword>
<keyword evidence="5" id="KW-0862">Zinc</keyword>
<sequence length="129" mass="14931">MEPRAPLDPPLASRPPGVRPLRPQPEADWRILYRAEMHRTTRIKITELNPHLMCVLCGGYFIDATTIIECLHSFCKTCIVRYLETSKYCPICDVQVHKTRPLLNIRSDKTLQDIVYKLVPGLFKSEYFA</sequence>
<dbReference type="FunFam" id="3.30.40.10:FF:000082">
    <property type="entry name" value="Polycomb group ring finger 2"/>
    <property type="match status" value="1"/>
</dbReference>
<evidence type="ECO:0000256" key="9">
    <source>
        <dbReference type="ARBA" id="ARBA00039211"/>
    </source>
</evidence>
<comment type="function">
    <text evidence="11">Component of a Polycomb group (PcG) multiprotein PRC1-like complex, a complex class required to maintain the transcriptionally repressive state of many genes, including Hox genes, throughout development. PcG PRC1 complex acts via chromatin remodeling and modification of histones; it mediates monoubiquitination of histone H2A 'Lys-119', rendering chromatin heritably changed in its expressibility. The complex composed of RNF2, UB2D3 and BMI1 binds nucleosomes, and has activity only with nucleosomal histone H2A. In the PRC1-like complex, regulates the E3 ubiquitin-protein ligase activity of RNF2/RING2.</text>
</comment>
<dbReference type="RefSeq" id="XP_045367151.1">
    <property type="nucleotide sequence ID" value="XM_045511195.1"/>
</dbReference>
<evidence type="ECO:0000256" key="12">
    <source>
        <dbReference type="PROSITE-ProRule" id="PRU00175"/>
    </source>
</evidence>
<comment type="subcellular location">
    <subcellularLocation>
        <location evidence="1">Nucleus</location>
    </subcellularLocation>
</comment>
<dbReference type="InterPro" id="IPR017907">
    <property type="entry name" value="Znf_RING_CS"/>
</dbReference>
<feature type="compositionally biased region" description="Pro residues" evidence="13">
    <location>
        <begin position="1"/>
        <end position="13"/>
    </location>
</feature>
<keyword evidence="6" id="KW-0805">Transcription regulation</keyword>
<dbReference type="InterPro" id="IPR013083">
    <property type="entry name" value="Znf_RING/FYVE/PHD"/>
</dbReference>
<gene>
    <name evidence="15" type="primary">LOC123614741</name>
</gene>
<dbReference type="GO" id="GO:1990841">
    <property type="term" value="F:promoter-specific chromatin binding"/>
    <property type="evidence" value="ECO:0007669"/>
    <property type="project" value="TreeGrafter"/>
</dbReference>
<dbReference type="GO" id="GO:0000122">
    <property type="term" value="P:negative regulation of transcription by RNA polymerase II"/>
    <property type="evidence" value="ECO:0007669"/>
    <property type="project" value="TreeGrafter"/>
</dbReference>
<evidence type="ECO:0000256" key="3">
    <source>
        <dbReference type="ARBA" id="ARBA00022723"/>
    </source>
</evidence>
<keyword evidence="3" id="KW-0479">Metal-binding</keyword>
<dbReference type="PROSITE" id="PS50089">
    <property type="entry name" value="ZF_RING_2"/>
    <property type="match status" value="1"/>
</dbReference>
<keyword evidence="7" id="KW-0804">Transcription</keyword>
<dbReference type="GO" id="GO:0008270">
    <property type="term" value="F:zinc ion binding"/>
    <property type="evidence" value="ECO:0007669"/>
    <property type="project" value="UniProtKB-KW"/>
</dbReference>
<proteinExistence type="predicted"/>
<evidence type="ECO:0000256" key="2">
    <source>
        <dbReference type="ARBA" id="ARBA00022491"/>
    </source>
</evidence>
<feature type="domain" description="RING-type" evidence="14">
    <location>
        <begin position="54"/>
        <end position="93"/>
    </location>
</feature>